<proteinExistence type="predicted"/>
<dbReference type="Proteomes" id="UP001162162">
    <property type="component" value="Unassembled WGS sequence"/>
</dbReference>
<organism evidence="3 4">
    <name type="scientific">Aromia moschata</name>
    <dbReference type="NCBI Taxonomy" id="1265417"/>
    <lineage>
        <taxon>Eukaryota</taxon>
        <taxon>Metazoa</taxon>
        <taxon>Ecdysozoa</taxon>
        <taxon>Arthropoda</taxon>
        <taxon>Hexapoda</taxon>
        <taxon>Insecta</taxon>
        <taxon>Pterygota</taxon>
        <taxon>Neoptera</taxon>
        <taxon>Endopterygota</taxon>
        <taxon>Coleoptera</taxon>
        <taxon>Polyphaga</taxon>
        <taxon>Cucujiformia</taxon>
        <taxon>Chrysomeloidea</taxon>
        <taxon>Cerambycidae</taxon>
        <taxon>Cerambycinae</taxon>
        <taxon>Callichromatini</taxon>
        <taxon>Aromia</taxon>
    </lineage>
</organism>
<gene>
    <name evidence="3" type="ORF">NQ318_000434</name>
</gene>
<accession>A0AAV8YU56</accession>
<sequence>MSGDLVQTTSESPHADLKERDLEIADFCFDLFKDGDTMDAVYLGKFMYNCGVNPSQERLKKLGMTEKGEYFVLIIHSGTKKFKYDELLPLISELKKEVKDQGCYEDFIECLKLYDKMSDGNMLCGELSAALLYLGEKLNDAEVDELFTDCLDEEDDEGQIQYILPNITLRFLEENVRVGPSHQTEKEEACCTLKEVLEVTLLFVFLDLAEDGEEFVGLEFLLI</sequence>
<evidence type="ECO:0000256" key="1">
    <source>
        <dbReference type="ARBA" id="ARBA00022737"/>
    </source>
</evidence>
<dbReference type="SUPFAM" id="SSF47473">
    <property type="entry name" value="EF-hand"/>
    <property type="match status" value="1"/>
</dbReference>
<dbReference type="PANTHER" id="PTHR23048:SF33">
    <property type="entry name" value="MYOSIN LIGHT CHAIN ALKALI"/>
    <property type="match status" value="1"/>
</dbReference>
<keyword evidence="2" id="KW-0514">Muscle protein</keyword>
<protein>
    <recommendedName>
        <fullName evidence="5">Myosin light chain alkali</fullName>
    </recommendedName>
</protein>
<comment type="caution">
    <text evidence="3">The sequence shown here is derived from an EMBL/GenBank/DDBJ whole genome shotgun (WGS) entry which is preliminary data.</text>
</comment>
<keyword evidence="4" id="KW-1185">Reference proteome</keyword>
<evidence type="ECO:0000313" key="3">
    <source>
        <dbReference type="EMBL" id="KAJ8955002.1"/>
    </source>
</evidence>
<dbReference type="Gene3D" id="1.10.238.10">
    <property type="entry name" value="EF-hand"/>
    <property type="match status" value="2"/>
</dbReference>
<keyword evidence="1" id="KW-0677">Repeat</keyword>
<reference evidence="3" key="1">
    <citation type="journal article" date="2023" name="Insect Mol. Biol.">
        <title>Genome sequencing provides insights into the evolution of gene families encoding plant cell wall-degrading enzymes in longhorned beetles.</title>
        <authorList>
            <person name="Shin N.R."/>
            <person name="Okamura Y."/>
            <person name="Kirsch R."/>
            <person name="Pauchet Y."/>
        </authorList>
    </citation>
    <scope>NUCLEOTIDE SEQUENCE</scope>
    <source>
        <strain evidence="3">AMC_N1</strain>
    </source>
</reference>
<name>A0AAV8YU56_9CUCU</name>
<dbReference type="GO" id="GO:0005859">
    <property type="term" value="C:muscle myosin complex"/>
    <property type="evidence" value="ECO:0007669"/>
    <property type="project" value="TreeGrafter"/>
</dbReference>
<evidence type="ECO:0000313" key="4">
    <source>
        <dbReference type="Proteomes" id="UP001162162"/>
    </source>
</evidence>
<dbReference type="EMBL" id="JAPWTK010000041">
    <property type="protein sequence ID" value="KAJ8955002.1"/>
    <property type="molecule type" value="Genomic_DNA"/>
</dbReference>
<evidence type="ECO:0000256" key="2">
    <source>
        <dbReference type="ARBA" id="ARBA00023179"/>
    </source>
</evidence>
<dbReference type="AlphaFoldDB" id="A0AAV8YU56"/>
<dbReference type="PANTHER" id="PTHR23048">
    <property type="entry name" value="MYOSIN LIGHT CHAIN 1, 3"/>
    <property type="match status" value="1"/>
</dbReference>
<dbReference type="InterPro" id="IPR050230">
    <property type="entry name" value="CALM/Myosin/TropC-like"/>
</dbReference>
<dbReference type="InterPro" id="IPR011992">
    <property type="entry name" value="EF-hand-dom_pair"/>
</dbReference>
<evidence type="ECO:0008006" key="5">
    <source>
        <dbReference type="Google" id="ProtNLM"/>
    </source>
</evidence>